<reference evidence="1" key="1">
    <citation type="submission" date="2023-05" db="EMBL/GenBank/DDBJ databases">
        <authorList>
            <consortium name="ELIXIR-Norway"/>
        </authorList>
    </citation>
    <scope>NUCLEOTIDE SEQUENCE</scope>
</reference>
<proteinExistence type="predicted"/>
<name>A0AC59Z3M6_RANTA</name>
<reference evidence="1" key="2">
    <citation type="submission" date="2025-03" db="EMBL/GenBank/DDBJ databases">
        <authorList>
            <consortium name="ELIXIR-Norway"/>
            <consortium name="Elixir Norway"/>
        </authorList>
    </citation>
    <scope>NUCLEOTIDE SEQUENCE</scope>
</reference>
<accession>A0AC59Z3M6</accession>
<dbReference type="EMBL" id="OX596107">
    <property type="protein sequence ID" value="CAN0206220.1"/>
    <property type="molecule type" value="Genomic_DNA"/>
</dbReference>
<dbReference type="Proteomes" id="UP001162501">
    <property type="component" value="Chromosome 23"/>
</dbReference>
<evidence type="ECO:0000313" key="2">
    <source>
        <dbReference type="Proteomes" id="UP001162501"/>
    </source>
</evidence>
<protein>
    <submittedName>
        <fullName evidence="1">Uncharacterized protein</fullName>
    </submittedName>
</protein>
<gene>
    <name evidence="1" type="ORF">MRATA1EN22A_LOCUS13648</name>
</gene>
<evidence type="ECO:0000313" key="1">
    <source>
        <dbReference type="EMBL" id="CAN0206220.1"/>
    </source>
</evidence>
<organism evidence="1 2">
    <name type="scientific">Rangifer tarandus platyrhynchus</name>
    <name type="common">Svalbard reindeer</name>
    <dbReference type="NCBI Taxonomy" id="3082113"/>
    <lineage>
        <taxon>Eukaryota</taxon>
        <taxon>Metazoa</taxon>
        <taxon>Chordata</taxon>
        <taxon>Craniata</taxon>
        <taxon>Vertebrata</taxon>
        <taxon>Euteleostomi</taxon>
        <taxon>Mammalia</taxon>
        <taxon>Eutheria</taxon>
        <taxon>Laurasiatheria</taxon>
        <taxon>Artiodactyla</taxon>
        <taxon>Ruminantia</taxon>
        <taxon>Pecora</taxon>
        <taxon>Cervidae</taxon>
        <taxon>Odocoileinae</taxon>
        <taxon>Rangifer</taxon>
    </lineage>
</organism>
<sequence>MVRSAGPRDARSCPRKRRGAQVLGLPPPKSQGSCRTDTHPSKPTESLGLAPRGPSLAPRAASAPSPRVVCTGSAAGAGRVPPAVGVGAGAGAGAPDPTRPTVTAAPRAAAGASLTCAPRAPGAPAERHAVFAQVGLGARSSRPPAAPPGGLRPGAPCGCLARPCPPIALRRNSGGTRKAPAPPLVPRFPRRSAASHPRDISNLIGSLINRSVSPKC</sequence>